<feature type="region of interest" description="Disordered" evidence="1">
    <location>
        <begin position="1"/>
        <end position="23"/>
    </location>
</feature>
<proteinExistence type="predicted"/>
<dbReference type="Proteomes" id="UP001054837">
    <property type="component" value="Unassembled WGS sequence"/>
</dbReference>
<protein>
    <submittedName>
        <fullName evidence="2">Uncharacterized protein</fullName>
    </submittedName>
</protein>
<evidence type="ECO:0000256" key="1">
    <source>
        <dbReference type="SAM" id="MobiDB-lite"/>
    </source>
</evidence>
<dbReference type="AlphaFoldDB" id="A0AAV4R2S2"/>
<name>A0AAV4R2S2_9ARAC</name>
<accession>A0AAV4R2S2</accession>
<comment type="caution">
    <text evidence="2">The sequence shown here is derived from an EMBL/GenBank/DDBJ whole genome shotgun (WGS) entry which is preliminary data.</text>
</comment>
<evidence type="ECO:0000313" key="3">
    <source>
        <dbReference type="Proteomes" id="UP001054837"/>
    </source>
</evidence>
<keyword evidence="3" id="KW-1185">Reference proteome</keyword>
<reference evidence="2 3" key="1">
    <citation type="submission" date="2021-06" db="EMBL/GenBank/DDBJ databases">
        <title>Caerostris darwini draft genome.</title>
        <authorList>
            <person name="Kono N."/>
            <person name="Arakawa K."/>
        </authorList>
    </citation>
    <scope>NUCLEOTIDE SEQUENCE [LARGE SCALE GENOMIC DNA]</scope>
</reference>
<evidence type="ECO:0000313" key="2">
    <source>
        <dbReference type="EMBL" id="GIY14373.1"/>
    </source>
</evidence>
<dbReference type="EMBL" id="BPLQ01005361">
    <property type="protein sequence ID" value="GIY14373.1"/>
    <property type="molecule type" value="Genomic_DNA"/>
</dbReference>
<sequence>MCGKNGRKSSISPPPPSILSLNKIPSSCNARADEDVDREPPARARLLRRQPMRVGGLKTRDAEIFLFLSATPPSLLVPPPPTAPSFLSELSPGLNWGKISNTESSLSKIAEIEWNWDG</sequence>
<gene>
    <name evidence="2" type="ORF">CDAR_239731</name>
</gene>
<organism evidence="2 3">
    <name type="scientific">Caerostris darwini</name>
    <dbReference type="NCBI Taxonomy" id="1538125"/>
    <lineage>
        <taxon>Eukaryota</taxon>
        <taxon>Metazoa</taxon>
        <taxon>Ecdysozoa</taxon>
        <taxon>Arthropoda</taxon>
        <taxon>Chelicerata</taxon>
        <taxon>Arachnida</taxon>
        <taxon>Araneae</taxon>
        <taxon>Araneomorphae</taxon>
        <taxon>Entelegynae</taxon>
        <taxon>Araneoidea</taxon>
        <taxon>Araneidae</taxon>
        <taxon>Caerostris</taxon>
    </lineage>
</organism>